<reference evidence="3" key="1">
    <citation type="journal article" date="2019" name="Int. J. Syst. Evol. Microbiol.">
        <title>The Global Catalogue of Microorganisms (GCM) 10K type strain sequencing project: providing services to taxonomists for standard genome sequencing and annotation.</title>
        <authorList>
            <consortium name="The Broad Institute Genomics Platform"/>
            <consortium name="The Broad Institute Genome Sequencing Center for Infectious Disease"/>
            <person name="Wu L."/>
            <person name="Ma J."/>
        </authorList>
    </citation>
    <scope>NUCLEOTIDE SEQUENCE [LARGE SCALE GENOMIC DNA]</scope>
    <source>
        <strain evidence="3">CGMCC 4.1782</strain>
    </source>
</reference>
<dbReference type="RefSeq" id="WP_250428878.1">
    <property type="nucleotide sequence ID" value="NZ_JALPRR010000002.1"/>
</dbReference>
<gene>
    <name evidence="2" type="ORF">ACFSKP_04965</name>
</gene>
<evidence type="ECO:0000313" key="2">
    <source>
        <dbReference type="EMBL" id="MFD2245595.1"/>
    </source>
</evidence>
<organism evidence="2 3">
    <name type="scientific">Pontibacter ruber</name>
    <dbReference type="NCBI Taxonomy" id="1343895"/>
    <lineage>
        <taxon>Bacteria</taxon>
        <taxon>Pseudomonadati</taxon>
        <taxon>Bacteroidota</taxon>
        <taxon>Cytophagia</taxon>
        <taxon>Cytophagales</taxon>
        <taxon>Hymenobacteraceae</taxon>
        <taxon>Pontibacter</taxon>
    </lineage>
</organism>
<evidence type="ECO:0000256" key="1">
    <source>
        <dbReference type="SAM" id="SignalP"/>
    </source>
</evidence>
<evidence type="ECO:0000313" key="3">
    <source>
        <dbReference type="Proteomes" id="UP001597374"/>
    </source>
</evidence>
<name>A0ABW5CU85_9BACT</name>
<evidence type="ECO:0008006" key="4">
    <source>
        <dbReference type="Google" id="ProtNLM"/>
    </source>
</evidence>
<feature type="signal peptide" evidence="1">
    <location>
        <begin position="1"/>
        <end position="19"/>
    </location>
</feature>
<accession>A0ABW5CU85</accession>
<proteinExistence type="predicted"/>
<feature type="chain" id="PRO_5046165712" description="Auto-transporter adhesin head GIN domain-containing protein" evidence="1">
    <location>
        <begin position="20"/>
        <end position="88"/>
    </location>
</feature>
<protein>
    <recommendedName>
        <fullName evidence="4">Auto-transporter adhesin head GIN domain-containing protein</fullName>
    </recommendedName>
</protein>
<dbReference type="Proteomes" id="UP001597374">
    <property type="component" value="Unassembled WGS sequence"/>
</dbReference>
<dbReference type="EMBL" id="JBHUIM010000001">
    <property type="protein sequence ID" value="MFD2245595.1"/>
    <property type="molecule type" value="Genomic_DNA"/>
</dbReference>
<sequence length="88" mass="9832">MKAFLLITFPFLISFTAFSQEMKCMCLEYSTAIRPDNAYVKVSISSDTDSTYSLKVEAVSIRLKIEPESLKIKAPAKSTDKEITITKG</sequence>
<keyword evidence="1" id="KW-0732">Signal</keyword>
<keyword evidence="3" id="KW-1185">Reference proteome</keyword>
<comment type="caution">
    <text evidence="2">The sequence shown here is derived from an EMBL/GenBank/DDBJ whole genome shotgun (WGS) entry which is preliminary data.</text>
</comment>